<sequence>MACKVSGIALITGAASGIGKGTALAFARNGINALSLLDVNLSELESTRDELKVQFPDVEVVIMQVDVTNEMIVDDAIGKTVAQFGRIDIAVHAAGISGIPMSTHEMSVSNYQKVIDINQTGVWLCQKAVIRQMLTQESRGARKGRGVIVNVSSMFGTCASPFTITPYSASKYAVVGMTKTDAKIYAKEGIRMNAICPGYVDTPLTHHAIELGALDPEFEKTPLGRSATVEEVTDSILYLASPMSSFVCATALLVDGGYSA</sequence>
<gene>
    <name evidence="4" type="ORF">BDV25DRAFT_140350</name>
</gene>
<dbReference type="EMBL" id="ML742109">
    <property type="protein sequence ID" value="KAE8149901.1"/>
    <property type="molecule type" value="Genomic_DNA"/>
</dbReference>
<evidence type="ECO:0000313" key="5">
    <source>
        <dbReference type="Proteomes" id="UP000325780"/>
    </source>
</evidence>
<dbReference type="PRINTS" id="PR00081">
    <property type="entry name" value="GDHRDH"/>
</dbReference>
<accession>A0A5N6TUZ2</accession>
<reference evidence="4 5" key="1">
    <citation type="submission" date="2019-04" db="EMBL/GenBank/DDBJ databases">
        <title>Friends and foes A comparative genomics study of 23 Aspergillus species from section Flavi.</title>
        <authorList>
            <consortium name="DOE Joint Genome Institute"/>
            <person name="Kjaerbolling I."/>
            <person name="Vesth T."/>
            <person name="Frisvad J.C."/>
            <person name="Nybo J.L."/>
            <person name="Theobald S."/>
            <person name="Kildgaard S."/>
            <person name="Isbrandt T."/>
            <person name="Kuo A."/>
            <person name="Sato A."/>
            <person name="Lyhne E.K."/>
            <person name="Kogle M.E."/>
            <person name="Wiebenga A."/>
            <person name="Kun R.S."/>
            <person name="Lubbers R.J."/>
            <person name="Makela M.R."/>
            <person name="Barry K."/>
            <person name="Chovatia M."/>
            <person name="Clum A."/>
            <person name="Daum C."/>
            <person name="Haridas S."/>
            <person name="He G."/>
            <person name="LaButti K."/>
            <person name="Lipzen A."/>
            <person name="Mondo S."/>
            <person name="Riley R."/>
            <person name="Salamov A."/>
            <person name="Simmons B.A."/>
            <person name="Magnuson J.K."/>
            <person name="Henrissat B."/>
            <person name="Mortensen U.H."/>
            <person name="Larsen T.O."/>
            <person name="Devries R.P."/>
            <person name="Grigoriev I.V."/>
            <person name="Machida M."/>
            <person name="Baker S.E."/>
            <person name="Andersen M.R."/>
        </authorList>
    </citation>
    <scope>NUCLEOTIDE SEQUENCE [LARGE SCALE GENOMIC DNA]</scope>
    <source>
        <strain evidence="4 5">IBT 18842</strain>
    </source>
</reference>
<dbReference type="GO" id="GO:0016491">
    <property type="term" value="F:oxidoreductase activity"/>
    <property type="evidence" value="ECO:0007669"/>
    <property type="project" value="UniProtKB-KW"/>
</dbReference>
<dbReference type="InterPro" id="IPR002347">
    <property type="entry name" value="SDR_fam"/>
</dbReference>
<dbReference type="FunFam" id="3.40.50.720:FF:000084">
    <property type="entry name" value="Short-chain dehydrogenase reductase"/>
    <property type="match status" value="1"/>
</dbReference>
<keyword evidence="3" id="KW-0560">Oxidoreductase</keyword>
<dbReference type="AlphaFoldDB" id="A0A5N6TUZ2"/>
<dbReference type="Gene3D" id="3.40.50.720">
    <property type="entry name" value="NAD(P)-binding Rossmann-like Domain"/>
    <property type="match status" value="1"/>
</dbReference>
<dbReference type="OrthoDB" id="5840532at2759"/>
<dbReference type="PANTHER" id="PTHR24321:SF12">
    <property type="entry name" value="SHORT-CHAIN DEHYDROGENASE_REDUCTASE FAMILY, PUTATIVE (AFU_ORTHOLOGUE AFUA_5G14340)-RELATED"/>
    <property type="match status" value="1"/>
</dbReference>
<evidence type="ECO:0000256" key="1">
    <source>
        <dbReference type="ARBA" id="ARBA00006484"/>
    </source>
</evidence>
<protein>
    <recommendedName>
        <fullName evidence="6">Oxidoreductase</fullName>
    </recommendedName>
</protein>
<dbReference type="Pfam" id="PF13561">
    <property type="entry name" value="adh_short_C2"/>
    <property type="match status" value="1"/>
</dbReference>
<dbReference type="Proteomes" id="UP000325780">
    <property type="component" value="Unassembled WGS sequence"/>
</dbReference>
<name>A0A5N6TUZ2_ASPAV</name>
<dbReference type="InterPro" id="IPR036291">
    <property type="entry name" value="NAD(P)-bd_dom_sf"/>
</dbReference>
<dbReference type="CDD" id="cd05233">
    <property type="entry name" value="SDR_c"/>
    <property type="match status" value="1"/>
</dbReference>
<evidence type="ECO:0000256" key="2">
    <source>
        <dbReference type="ARBA" id="ARBA00022857"/>
    </source>
</evidence>
<dbReference type="PANTHER" id="PTHR24321">
    <property type="entry name" value="DEHYDROGENASES, SHORT CHAIN"/>
    <property type="match status" value="1"/>
</dbReference>
<comment type="similarity">
    <text evidence="1">Belongs to the short-chain dehydrogenases/reductases (SDR) family.</text>
</comment>
<evidence type="ECO:0008006" key="6">
    <source>
        <dbReference type="Google" id="ProtNLM"/>
    </source>
</evidence>
<keyword evidence="5" id="KW-1185">Reference proteome</keyword>
<keyword evidence="2" id="KW-0521">NADP</keyword>
<proteinExistence type="inferred from homology"/>
<evidence type="ECO:0000256" key="3">
    <source>
        <dbReference type="ARBA" id="ARBA00023002"/>
    </source>
</evidence>
<organism evidence="4 5">
    <name type="scientific">Aspergillus avenaceus</name>
    <dbReference type="NCBI Taxonomy" id="36643"/>
    <lineage>
        <taxon>Eukaryota</taxon>
        <taxon>Fungi</taxon>
        <taxon>Dikarya</taxon>
        <taxon>Ascomycota</taxon>
        <taxon>Pezizomycotina</taxon>
        <taxon>Eurotiomycetes</taxon>
        <taxon>Eurotiomycetidae</taxon>
        <taxon>Eurotiales</taxon>
        <taxon>Aspergillaceae</taxon>
        <taxon>Aspergillus</taxon>
        <taxon>Aspergillus subgen. Circumdati</taxon>
    </lineage>
</organism>
<dbReference type="PRINTS" id="PR00080">
    <property type="entry name" value="SDRFAMILY"/>
</dbReference>
<evidence type="ECO:0000313" key="4">
    <source>
        <dbReference type="EMBL" id="KAE8149901.1"/>
    </source>
</evidence>
<dbReference type="SUPFAM" id="SSF51735">
    <property type="entry name" value="NAD(P)-binding Rossmann-fold domains"/>
    <property type="match status" value="1"/>
</dbReference>